<protein>
    <submittedName>
        <fullName evidence="1">PF11294 family protein</fullName>
    </submittedName>
</protein>
<sequence>MIQTADQKSTLNTQNFYKYLPTLSSFTDIIEPSNYFTVPDDWNLIITDVVNSTDAIRNGHYKDVNIAGCITAMAVSNLMRDMDYPFLFGGDGMTLLLPDNVLSGVKDILFSVRELVKSSFGLKLRAGIVNVGELKRIGKELKLCKLKISDFYNQAILTGNALDVAESLVKNEDSANPYIIPLTHKTKIKPDFTGFTCRWQDIPSHRGETVSFIVKMNSPSAASDQALLKVVLDQIGVLLGNDVEIHPLKEEKIKVDLSGKYPRKEATIHSGSGKGFFFFLRRLKIKIEGIAVNFAINSQWKFGPKVNGAELRELRKSQVIASDFRKYDGTLKMVVACDSDSRESFLKFLDDLYRQGKLFYGYHVSDRALMTCALHEGSVREVHFVDSADGGYALAAVQLKEQIKASRG</sequence>
<dbReference type="Proteomes" id="UP000011988">
    <property type="component" value="Unassembled WGS sequence"/>
</dbReference>
<organism evidence="1 2">
    <name type="scientific">Leptospira alstonii serovar Sichuan str. 79601</name>
    <dbReference type="NCBI Taxonomy" id="1218565"/>
    <lineage>
        <taxon>Bacteria</taxon>
        <taxon>Pseudomonadati</taxon>
        <taxon>Spirochaetota</taxon>
        <taxon>Spirochaetia</taxon>
        <taxon>Leptospirales</taxon>
        <taxon>Leptospiraceae</taxon>
        <taxon>Leptospira</taxon>
    </lineage>
</organism>
<dbReference type="PATRIC" id="fig|1218565.3.peg.338"/>
<dbReference type="RefSeq" id="WP_020771974.1">
    <property type="nucleotide sequence ID" value="NZ_ANIK01000003.1"/>
</dbReference>
<gene>
    <name evidence="1" type="ORF">LEP1GSC194_2640</name>
</gene>
<accession>M6D289</accession>
<name>M6D289_9LEPT</name>
<dbReference type="InterPro" id="IPR021445">
    <property type="entry name" value="DUF3095"/>
</dbReference>
<evidence type="ECO:0000313" key="1">
    <source>
        <dbReference type="EMBL" id="EMJ98262.1"/>
    </source>
</evidence>
<reference evidence="1 2" key="1">
    <citation type="submission" date="2013-01" db="EMBL/GenBank/DDBJ databases">
        <authorList>
            <person name="Harkins D.M."/>
            <person name="Durkin A.S."/>
            <person name="Brinkac L.M."/>
            <person name="Haft D.H."/>
            <person name="Selengut J.D."/>
            <person name="Sanka R."/>
            <person name="DePew J."/>
            <person name="Purushe J."/>
            <person name="Galloway R.L."/>
            <person name="Vinetz J.M."/>
            <person name="Sutton G.G."/>
            <person name="Nierman W.C."/>
            <person name="Fouts D.E."/>
        </authorList>
    </citation>
    <scope>NUCLEOTIDE SEQUENCE [LARGE SCALE GENOMIC DNA]</scope>
    <source>
        <strain evidence="1 2">79601</strain>
    </source>
</reference>
<dbReference type="EMBL" id="ANIK01000003">
    <property type="protein sequence ID" value="EMJ98262.1"/>
    <property type="molecule type" value="Genomic_DNA"/>
</dbReference>
<comment type="caution">
    <text evidence="1">The sequence shown here is derived from an EMBL/GenBank/DDBJ whole genome shotgun (WGS) entry which is preliminary data.</text>
</comment>
<dbReference type="Pfam" id="PF11294">
    <property type="entry name" value="DUF3095"/>
    <property type="match status" value="1"/>
</dbReference>
<dbReference type="OrthoDB" id="5342145at2"/>
<evidence type="ECO:0000313" key="2">
    <source>
        <dbReference type="Proteomes" id="UP000011988"/>
    </source>
</evidence>
<dbReference type="AlphaFoldDB" id="M6D289"/>
<proteinExistence type="predicted"/>